<feature type="domain" description="Carbohydrate kinase FGGY N-terminal" evidence="4">
    <location>
        <begin position="7"/>
        <end position="195"/>
    </location>
</feature>
<dbReference type="RefSeq" id="WP_027473472.1">
    <property type="nucleotide sequence ID" value="NZ_BAMD01000005.1"/>
</dbReference>
<comment type="similarity">
    <text evidence="1">Belongs to the FGGY kinase family.</text>
</comment>
<dbReference type="Gene3D" id="3.30.420.40">
    <property type="match status" value="2"/>
</dbReference>
<dbReference type="Proteomes" id="UP000019402">
    <property type="component" value="Unassembled WGS sequence"/>
</dbReference>
<dbReference type="Pfam" id="PF00370">
    <property type="entry name" value="FGGY_N"/>
    <property type="match status" value="1"/>
</dbReference>
<keyword evidence="6" id="KW-1185">Reference proteome</keyword>
<dbReference type="OrthoDB" id="9786272at2"/>
<name>W7Y2D0_9BACT</name>
<organism evidence="5 6">
    <name type="scientific">Saccharicrinis fermentans DSM 9555 = JCM 21142</name>
    <dbReference type="NCBI Taxonomy" id="869213"/>
    <lineage>
        <taxon>Bacteria</taxon>
        <taxon>Pseudomonadati</taxon>
        <taxon>Bacteroidota</taxon>
        <taxon>Bacteroidia</taxon>
        <taxon>Marinilabiliales</taxon>
        <taxon>Marinilabiliaceae</taxon>
        <taxon>Saccharicrinis</taxon>
    </lineage>
</organism>
<gene>
    <name evidence="5" type="ORF">JCM21142_2724</name>
</gene>
<dbReference type="STRING" id="869213.GCA_000517085_04195"/>
<sequence length="458" mass="52431">MISKAIAIFDIGKTNKKFLLFDQKLKIIYQSEQKFKTTVDESGFECDDIIHIQNWIVDTLNRLIENAKYDIQGINFSTYGASLAFLNKEGGLLTPIYNYLKAINTDIQNTLFAKYGGVNEFCRQTASPALGLLLNAGIQILWLKKEKQEIWNQVKNILHLPQYLSYILTGKLCSEPTSIGCHTFMWNFDQMQYHTWVKELKVDLPTPVNNNTVYHANIKGKPIKTGVGIHDSSASLVPYLENSTEKFILVSTGTWCISMNPYNNEPLTSHQLMNDCLCFLSTQKQQVKSSRLFMGHYHEQFVKMLNTYFKVDSDYYKNIPYQENLIKTLYKQLGDNRVFFPMGINEFERGISKIDLSVFYSFNEAYSYMVMELTHLCIASINLIIPSNDQTEVIYVSGGFARNPIFLNILTKHFSNKKVFTSDIDNASALGAALVIADQIDGFGMDTNEFMQEIRRLV</sequence>
<accession>W7Y2D0</accession>
<dbReference type="PANTHER" id="PTHR43095:SF2">
    <property type="entry name" value="GLUCONOKINASE"/>
    <property type="match status" value="1"/>
</dbReference>
<dbReference type="GO" id="GO:0016301">
    <property type="term" value="F:kinase activity"/>
    <property type="evidence" value="ECO:0007669"/>
    <property type="project" value="UniProtKB-KW"/>
</dbReference>
<keyword evidence="2" id="KW-0808">Transferase</keyword>
<evidence type="ECO:0000256" key="2">
    <source>
        <dbReference type="ARBA" id="ARBA00022679"/>
    </source>
</evidence>
<dbReference type="InterPro" id="IPR018484">
    <property type="entry name" value="FGGY_N"/>
</dbReference>
<dbReference type="PANTHER" id="PTHR43095">
    <property type="entry name" value="SUGAR KINASE"/>
    <property type="match status" value="1"/>
</dbReference>
<dbReference type="eggNOG" id="COG1070">
    <property type="taxonomic scope" value="Bacteria"/>
</dbReference>
<evidence type="ECO:0000259" key="4">
    <source>
        <dbReference type="Pfam" id="PF00370"/>
    </source>
</evidence>
<reference evidence="5 6" key="1">
    <citation type="journal article" date="2014" name="Genome Announc.">
        <title>Draft Genome Sequence of Cytophaga fermentans JCM 21142T, a Facultative Anaerobe Isolated from Marine Mud.</title>
        <authorList>
            <person name="Starns D."/>
            <person name="Oshima K."/>
            <person name="Suda W."/>
            <person name="Iino T."/>
            <person name="Yuki M."/>
            <person name="Inoue J."/>
            <person name="Kitamura K."/>
            <person name="Iida T."/>
            <person name="Darby A."/>
            <person name="Hattori M."/>
            <person name="Ohkuma M."/>
        </authorList>
    </citation>
    <scope>NUCLEOTIDE SEQUENCE [LARGE SCALE GENOMIC DNA]</scope>
    <source>
        <strain evidence="5 6">JCM 21142</strain>
    </source>
</reference>
<dbReference type="EMBL" id="BAMD01000005">
    <property type="protein sequence ID" value="GAF02097.1"/>
    <property type="molecule type" value="Genomic_DNA"/>
</dbReference>
<comment type="caution">
    <text evidence="5">The sequence shown here is derived from an EMBL/GenBank/DDBJ whole genome shotgun (WGS) entry which is preliminary data.</text>
</comment>
<protein>
    <submittedName>
        <fullName evidence="5">Rhamnulokinase</fullName>
    </submittedName>
</protein>
<dbReference type="GO" id="GO:0005975">
    <property type="term" value="P:carbohydrate metabolic process"/>
    <property type="evidence" value="ECO:0007669"/>
    <property type="project" value="InterPro"/>
</dbReference>
<keyword evidence="3 5" id="KW-0418">Kinase</keyword>
<evidence type="ECO:0000256" key="1">
    <source>
        <dbReference type="ARBA" id="ARBA00009156"/>
    </source>
</evidence>
<dbReference type="CDD" id="cd07772">
    <property type="entry name" value="ASKHA_NBD_FGGY_NaCK-like"/>
    <property type="match status" value="1"/>
</dbReference>
<dbReference type="SUPFAM" id="SSF53067">
    <property type="entry name" value="Actin-like ATPase domain"/>
    <property type="match status" value="2"/>
</dbReference>
<dbReference type="InterPro" id="IPR043129">
    <property type="entry name" value="ATPase_NBD"/>
</dbReference>
<evidence type="ECO:0000313" key="5">
    <source>
        <dbReference type="EMBL" id="GAF02097.1"/>
    </source>
</evidence>
<evidence type="ECO:0000256" key="3">
    <source>
        <dbReference type="ARBA" id="ARBA00022777"/>
    </source>
</evidence>
<evidence type="ECO:0000313" key="6">
    <source>
        <dbReference type="Proteomes" id="UP000019402"/>
    </source>
</evidence>
<dbReference type="AlphaFoldDB" id="W7Y2D0"/>
<dbReference type="InterPro" id="IPR050406">
    <property type="entry name" value="FGGY_Carb_Kinase"/>
</dbReference>
<proteinExistence type="inferred from homology"/>